<accession>A0A8J6NCA7</accession>
<keyword evidence="4 7" id="KW-0812">Transmembrane</keyword>
<evidence type="ECO:0000256" key="3">
    <source>
        <dbReference type="ARBA" id="ARBA00022475"/>
    </source>
</evidence>
<feature type="transmembrane region" description="Helical" evidence="7">
    <location>
        <begin position="282"/>
        <end position="305"/>
    </location>
</feature>
<dbReference type="AlphaFoldDB" id="A0A8J6NCA7"/>
<dbReference type="EMBL" id="JACNLK010000088">
    <property type="protein sequence ID" value="MBC8209291.1"/>
    <property type="molecule type" value="Genomic_DNA"/>
</dbReference>
<feature type="domain" description="ABC3 transporter permease C-terminal" evidence="8">
    <location>
        <begin position="283"/>
        <end position="407"/>
    </location>
</feature>
<keyword evidence="5 7" id="KW-1133">Transmembrane helix</keyword>
<dbReference type="GO" id="GO:0044874">
    <property type="term" value="P:lipoprotein localization to outer membrane"/>
    <property type="evidence" value="ECO:0007669"/>
    <property type="project" value="TreeGrafter"/>
</dbReference>
<evidence type="ECO:0000313" key="11">
    <source>
        <dbReference type="Proteomes" id="UP000599024"/>
    </source>
</evidence>
<proteinExistence type="inferred from homology"/>
<dbReference type="GO" id="GO:0098797">
    <property type="term" value="C:plasma membrane protein complex"/>
    <property type="evidence" value="ECO:0007669"/>
    <property type="project" value="TreeGrafter"/>
</dbReference>
<reference evidence="10 11" key="1">
    <citation type="submission" date="2020-08" db="EMBL/GenBank/DDBJ databases">
        <title>Bridging the membrane lipid divide: bacteria of the FCB group superphylum have the potential to synthesize archaeal ether lipids.</title>
        <authorList>
            <person name="Villanueva L."/>
            <person name="Von Meijenfeldt F.A.B."/>
            <person name="Westbye A.B."/>
            <person name="Yadav S."/>
            <person name="Hopmans E.C."/>
            <person name="Dutilh B.E."/>
            <person name="Sinninghe Damste J.S."/>
        </authorList>
    </citation>
    <scope>NUCLEOTIDE SEQUENCE [LARGE SCALE GENOMIC DNA]</scope>
    <source>
        <strain evidence="10">NIOZ-UU81</strain>
    </source>
</reference>
<evidence type="ECO:0000259" key="9">
    <source>
        <dbReference type="Pfam" id="PF12704"/>
    </source>
</evidence>
<gene>
    <name evidence="10" type="ORF">H8E79_09025</name>
</gene>
<dbReference type="InterPro" id="IPR051447">
    <property type="entry name" value="Lipoprotein-release_system"/>
</dbReference>
<comment type="caution">
    <text evidence="10">The sequence shown here is derived from an EMBL/GenBank/DDBJ whole genome shotgun (WGS) entry which is preliminary data.</text>
</comment>
<evidence type="ECO:0000256" key="7">
    <source>
        <dbReference type="SAM" id="Phobius"/>
    </source>
</evidence>
<dbReference type="InterPro" id="IPR003838">
    <property type="entry name" value="ABC3_permease_C"/>
</dbReference>
<evidence type="ECO:0000256" key="2">
    <source>
        <dbReference type="ARBA" id="ARBA00005236"/>
    </source>
</evidence>
<evidence type="ECO:0000313" key="10">
    <source>
        <dbReference type="EMBL" id="MBC8209291.1"/>
    </source>
</evidence>
<dbReference type="Pfam" id="PF12704">
    <property type="entry name" value="MacB_PCD"/>
    <property type="match status" value="1"/>
</dbReference>
<feature type="transmembrane region" description="Helical" evidence="7">
    <location>
        <begin position="325"/>
        <end position="354"/>
    </location>
</feature>
<keyword evidence="6 7" id="KW-0472">Membrane</keyword>
<evidence type="ECO:0000256" key="1">
    <source>
        <dbReference type="ARBA" id="ARBA00004651"/>
    </source>
</evidence>
<name>A0A8J6NCA7_9BACT</name>
<evidence type="ECO:0000256" key="6">
    <source>
        <dbReference type="ARBA" id="ARBA00023136"/>
    </source>
</evidence>
<dbReference type="PANTHER" id="PTHR30489:SF0">
    <property type="entry name" value="LIPOPROTEIN-RELEASING SYSTEM TRANSMEMBRANE PROTEIN LOLE"/>
    <property type="match status" value="1"/>
</dbReference>
<feature type="domain" description="MacB-like periplasmic core" evidence="9">
    <location>
        <begin position="19"/>
        <end position="232"/>
    </location>
</feature>
<evidence type="ECO:0000256" key="5">
    <source>
        <dbReference type="ARBA" id="ARBA00022989"/>
    </source>
</evidence>
<comment type="similarity">
    <text evidence="2">Belongs to the ABC-4 integral membrane protein family. LolC/E subfamily.</text>
</comment>
<dbReference type="Proteomes" id="UP000599024">
    <property type="component" value="Unassembled WGS sequence"/>
</dbReference>
<comment type="subcellular location">
    <subcellularLocation>
        <location evidence="1">Cell membrane</location>
        <topology evidence="1">Multi-pass membrane protein</topology>
    </subcellularLocation>
</comment>
<protein>
    <submittedName>
        <fullName evidence="10">ABC transporter permease</fullName>
    </submittedName>
</protein>
<dbReference type="InterPro" id="IPR025857">
    <property type="entry name" value="MacB_PCD"/>
</dbReference>
<dbReference type="PANTHER" id="PTHR30489">
    <property type="entry name" value="LIPOPROTEIN-RELEASING SYSTEM TRANSMEMBRANE PROTEIN LOLE"/>
    <property type="match status" value="1"/>
</dbReference>
<feature type="transmembrane region" description="Helical" evidence="7">
    <location>
        <begin position="374"/>
        <end position="396"/>
    </location>
</feature>
<keyword evidence="3" id="KW-1003">Cell membrane</keyword>
<dbReference type="Pfam" id="PF02687">
    <property type="entry name" value="FtsX"/>
    <property type="match status" value="1"/>
</dbReference>
<evidence type="ECO:0000256" key="4">
    <source>
        <dbReference type="ARBA" id="ARBA00022692"/>
    </source>
</evidence>
<organism evidence="10 11">
    <name type="scientific">Candidatus Desulfatifera sulfidica</name>
    <dbReference type="NCBI Taxonomy" id="2841691"/>
    <lineage>
        <taxon>Bacteria</taxon>
        <taxon>Pseudomonadati</taxon>
        <taxon>Thermodesulfobacteriota</taxon>
        <taxon>Desulfobulbia</taxon>
        <taxon>Desulfobulbales</taxon>
        <taxon>Desulfobulbaceae</taxon>
        <taxon>Candidatus Desulfatifera</taxon>
    </lineage>
</organism>
<sequence>MFNIIKMATRNLRRYLRRTLLTSALITLGVVAVLLFVSVSGSFKAMMIGQITDSALGHLQIHKKGYLSSMDNLPLNMNLTHKQLNKVREILDNHEAVESYSMRIKFGAMFSNYNETTNIRLNAIDPDQELKTVPLLGDRFIEGEKEGLLGPGEILVPELIAKGMKVKIGDSIVLVATNKDGSVNGQPFTVRGILEGISGPGGRDGYVGLTDARSLLRMEEQEISEIAIRLTDLGLMGGVFTQLETALAGFKNKMDKPVFEIHTWEKISPFFNITRMIDLMTFFIKIMLVAIVLVSIMNVMIMAVYERINEIGTIAAIGTSPGKILALFLSEGLLLGLLGTAMGVAISLASIATMNITQISFDFGRQKGLLLSPTIGATDVITISLIVIGIAVLGSLQPAWKASRMDPNTALRHV</sequence>
<evidence type="ECO:0000259" key="8">
    <source>
        <dbReference type="Pfam" id="PF02687"/>
    </source>
</evidence>